<evidence type="ECO:0000313" key="2">
    <source>
        <dbReference type="EMBL" id="KIC59934.1"/>
    </source>
</evidence>
<proteinExistence type="predicted"/>
<comment type="caution">
    <text evidence="2">The sequence shown here is derived from an EMBL/GenBank/DDBJ whole genome shotgun (WGS) entry which is preliminary data.</text>
</comment>
<accession>A0A0B4CFB7</accession>
<gene>
    <name evidence="2" type="ORF">RM52_00480</name>
</gene>
<organism evidence="2 3">
    <name type="scientific">Microbacterium hominis</name>
    <dbReference type="NCBI Taxonomy" id="162426"/>
    <lineage>
        <taxon>Bacteria</taxon>
        <taxon>Bacillati</taxon>
        <taxon>Actinomycetota</taxon>
        <taxon>Actinomycetes</taxon>
        <taxon>Micrococcales</taxon>
        <taxon>Microbacteriaceae</taxon>
        <taxon>Microbacterium</taxon>
    </lineage>
</organism>
<name>A0A0B4CFB7_9MICO</name>
<evidence type="ECO:0008006" key="4">
    <source>
        <dbReference type="Google" id="ProtNLM"/>
    </source>
</evidence>
<dbReference type="AlphaFoldDB" id="A0A0B4CFB7"/>
<evidence type="ECO:0000256" key="1">
    <source>
        <dbReference type="SAM" id="Phobius"/>
    </source>
</evidence>
<sequence length="75" mass="7516">MTDAAGAVLGWTEITVSASALASTGSDAQSLPTLVTFALIALLAGLGALHRRSLRLRRVGEISPAALSDGQGVSP</sequence>
<dbReference type="NCBIfam" id="TIGR01167">
    <property type="entry name" value="LPXTG_anchor"/>
    <property type="match status" value="1"/>
</dbReference>
<protein>
    <recommendedName>
        <fullName evidence="4">LPXTG cell wall anchor domain-containing protein</fullName>
    </recommendedName>
</protein>
<feature type="transmembrane region" description="Helical" evidence="1">
    <location>
        <begin position="30"/>
        <end position="49"/>
    </location>
</feature>
<keyword evidence="1" id="KW-1133">Transmembrane helix</keyword>
<dbReference type="RefSeq" id="WP_039411516.1">
    <property type="nucleotide sequence ID" value="NZ_JWSZ01000001.1"/>
</dbReference>
<dbReference type="EMBL" id="JWSZ01000001">
    <property type="protein sequence ID" value="KIC59934.1"/>
    <property type="molecule type" value="Genomic_DNA"/>
</dbReference>
<evidence type="ECO:0000313" key="3">
    <source>
        <dbReference type="Proteomes" id="UP000031202"/>
    </source>
</evidence>
<dbReference type="Proteomes" id="UP000031202">
    <property type="component" value="Unassembled WGS sequence"/>
</dbReference>
<keyword evidence="1" id="KW-0812">Transmembrane</keyword>
<reference evidence="2 3" key="1">
    <citation type="submission" date="2014-12" db="EMBL/GenBank/DDBJ databases">
        <title>Genome sequencing of Microbacterium hominis TPW29.</title>
        <authorList>
            <person name="Tan P.W."/>
            <person name="Chan K.-G."/>
        </authorList>
    </citation>
    <scope>NUCLEOTIDE SEQUENCE [LARGE SCALE GENOMIC DNA]</scope>
    <source>
        <strain evidence="2 3">TPW29</strain>
    </source>
</reference>
<keyword evidence="1" id="KW-0472">Membrane</keyword>